<keyword evidence="5" id="KW-1185">Reference proteome</keyword>
<sequence>MSSSTSSEPAKKVDWSATQYLKFGNERTRAVYDLLSQVIPHIESPNPRVMDLGCGPGNSTKVLLEAFPNAQIIGMDSSPDMLQRARATIPGIEFVQGDLYTFSPDPGADLLFSNAVYHWLRRDTRVPTIIRLLESQRSGGVFAFQVPDNYHQPSHFLMRETASLSGTPWSSSFSNTRIGDLEDKERPDLDPIEKPEEWYNALLPYCSSVNIWRTEYQHVLDSANGIVEWVRGTGLQPFINLLPDDKIRDAFVAEYEKRLSDVYKPLANGKVMLAYPRLFVVAVRK</sequence>
<dbReference type="InterPro" id="IPR023149">
    <property type="entry name" value="Trans_acon_MeTrfase_C"/>
</dbReference>
<dbReference type="OrthoDB" id="66144at2759"/>
<dbReference type="PANTHER" id="PTHR43861">
    <property type="entry name" value="TRANS-ACONITATE 2-METHYLTRANSFERASE-RELATED"/>
    <property type="match status" value="1"/>
</dbReference>
<evidence type="ECO:0000313" key="4">
    <source>
        <dbReference type="EMBL" id="KAF2187120.1"/>
    </source>
</evidence>
<dbReference type="Pfam" id="PF13649">
    <property type="entry name" value="Methyltransf_25"/>
    <property type="match status" value="1"/>
</dbReference>
<dbReference type="EMBL" id="ML994628">
    <property type="protein sequence ID" value="KAF2187120.1"/>
    <property type="molecule type" value="Genomic_DNA"/>
</dbReference>
<dbReference type="Gene3D" id="1.10.150.290">
    <property type="entry name" value="S-adenosyl-L-methionine-dependent methyltransferases"/>
    <property type="match status" value="1"/>
</dbReference>
<evidence type="ECO:0000259" key="3">
    <source>
        <dbReference type="Pfam" id="PF13649"/>
    </source>
</evidence>
<protein>
    <submittedName>
        <fullName evidence="4">S-adenosyl-L-methionine-dependent methyltransferase</fullName>
    </submittedName>
</protein>
<evidence type="ECO:0000256" key="2">
    <source>
        <dbReference type="ARBA" id="ARBA00022679"/>
    </source>
</evidence>
<gene>
    <name evidence="4" type="ORF">K469DRAFT_686321</name>
</gene>
<dbReference type="SUPFAM" id="SSF53335">
    <property type="entry name" value="S-adenosyl-L-methionine-dependent methyltransferases"/>
    <property type="match status" value="1"/>
</dbReference>
<organism evidence="4 5">
    <name type="scientific">Zopfia rhizophila CBS 207.26</name>
    <dbReference type="NCBI Taxonomy" id="1314779"/>
    <lineage>
        <taxon>Eukaryota</taxon>
        <taxon>Fungi</taxon>
        <taxon>Dikarya</taxon>
        <taxon>Ascomycota</taxon>
        <taxon>Pezizomycotina</taxon>
        <taxon>Dothideomycetes</taxon>
        <taxon>Dothideomycetes incertae sedis</taxon>
        <taxon>Zopfiaceae</taxon>
        <taxon>Zopfia</taxon>
    </lineage>
</organism>
<dbReference type="CDD" id="cd02440">
    <property type="entry name" value="AdoMet_MTases"/>
    <property type="match status" value="1"/>
</dbReference>
<accession>A0A6A6EAG0</accession>
<reference evidence="4" key="1">
    <citation type="journal article" date="2020" name="Stud. Mycol.">
        <title>101 Dothideomycetes genomes: a test case for predicting lifestyles and emergence of pathogens.</title>
        <authorList>
            <person name="Haridas S."/>
            <person name="Albert R."/>
            <person name="Binder M."/>
            <person name="Bloem J."/>
            <person name="Labutti K."/>
            <person name="Salamov A."/>
            <person name="Andreopoulos B."/>
            <person name="Baker S."/>
            <person name="Barry K."/>
            <person name="Bills G."/>
            <person name="Bluhm B."/>
            <person name="Cannon C."/>
            <person name="Castanera R."/>
            <person name="Culley D."/>
            <person name="Daum C."/>
            <person name="Ezra D."/>
            <person name="Gonzalez J."/>
            <person name="Henrissat B."/>
            <person name="Kuo A."/>
            <person name="Liang C."/>
            <person name="Lipzen A."/>
            <person name="Lutzoni F."/>
            <person name="Magnuson J."/>
            <person name="Mondo S."/>
            <person name="Nolan M."/>
            <person name="Ohm R."/>
            <person name="Pangilinan J."/>
            <person name="Park H.-J."/>
            <person name="Ramirez L."/>
            <person name="Alfaro M."/>
            <person name="Sun H."/>
            <person name="Tritt A."/>
            <person name="Yoshinaga Y."/>
            <person name="Zwiers L.-H."/>
            <person name="Turgeon B."/>
            <person name="Goodwin S."/>
            <person name="Spatafora J."/>
            <person name="Crous P."/>
            <person name="Grigoriev I."/>
        </authorList>
    </citation>
    <scope>NUCLEOTIDE SEQUENCE</scope>
    <source>
        <strain evidence="4">CBS 207.26</strain>
    </source>
</reference>
<evidence type="ECO:0000313" key="5">
    <source>
        <dbReference type="Proteomes" id="UP000800200"/>
    </source>
</evidence>
<evidence type="ECO:0000256" key="1">
    <source>
        <dbReference type="ARBA" id="ARBA00022603"/>
    </source>
</evidence>
<dbReference type="InterPro" id="IPR029063">
    <property type="entry name" value="SAM-dependent_MTases_sf"/>
</dbReference>
<dbReference type="PANTHER" id="PTHR43861:SF1">
    <property type="entry name" value="TRANS-ACONITATE 2-METHYLTRANSFERASE"/>
    <property type="match status" value="1"/>
</dbReference>
<keyword evidence="1 4" id="KW-0489">Methyltransferase</keyword>
<keyword evidence="2 4" id="KW-0808">Transferase</keyword>
<dbReference type="GO" id="GO:0032259">
    <property type="term" value="P:methylation"/>
    <property type="evidence" value="ECO:0007669"/>
    <property type="project" value="UniProtKB-KW"/>
</dbReference>
<feature type="domain" description="Methyltransferase" evidence="3">
    <location>
        <begin position="49"/>
        <end position="134"/>
    </location>
</feature>
<dbReference type="Proteomes" id="UP000800200">
    <property type="component" value="Unassembled WGS sequence"/>
</dbReference>
<name>A0A6A6EAG0_9PEZI</name>
<dbReference type="GO" id="GO:0030798">
    <property type="term" value="F:trans-aconitate 2-methyltransferase activity"/>
    <property type="evidence" value="ECO:0007669"/>
    <property type="project" value="InterPro"/>
</dbReference>
<proteinExistence type="predicted"/>
<dbReference type="AlphaFoldDB" id="A0A6A6EAG0"/>
<dbReference type="Gene3D" id="3.40.50.150">
    <property type="entry name" value="Vaccinia Virus protein VP39"/>
    <property type="match status" value="1"/>
</dbReference>
<dbReference type="InterPro" id="IPR041698">
    <property type="entry name" value="Methyltransf_25"/>
</dbReference>